<name>A0A088F6F5_9CAUD</name>
<organism evidence="1 2">
    <name type="scientific">Escherichia phage J8-65</name>
    <dbReference type="NCBI Taxonomy" id="1536597"/>
    <lineage>
        <taxon>Viruses</taxon>
        <taxon>Duplodnaviria</taxon>
        <taxon>Heunggongvirae</taxon>
        <taxon>Uroviricota</taxon>
        <taxon>Caudoviricetes</taxon>
        <taxon>Autographivirales</taxon>
        <taxon>Autoscriptoviridae</taxon>
        <taxon>Stentvirinae</taxon>
        <taxon>Bonnellvirus</taxon>
        <taxon>Bonnellvirus smaasur</taxon>
        <taxon>Bonnellvirus J865</taxon>
    </lineage>
</organism>
<accession>A0A088F6F5</accession>
<evidence type="ECO:0000313" key="2">
    <source>
        <dbReference type="Proteomes" id="UP000029367"/>
    </source>
</evidence>
<keyword evidence="2" id="KW-1185">Reference proteome</keyword>
<sequence length="83" mass="9235">MAKFELVKFIDPSDNSETFAQFTDDRTQVAIYTSESAARDNFGEEIFFDSVEEVRKGGGPYADALEAALEEGEVVDTLDDDEE</sequence>
<protein>
    <submittedName>
        <fullName evidence="1">Uncharacterized protein</fullName>
    </submittedName>
</protein>
<dbReference type="EMBL" id="KM247287">
    <property type="protein sequence ID" value="AIM40508.1"/>
    <property type="molecule type" value="Genomic_DNA"/>
</dbReference>
<proteinExistence type="predicted"/>
<dbReference type="KEGG" id="vg:22277655"/>
<dbReference type="GeneID" id="22277655"/>
<evidence type="ECO:0000313" key="1">
    <source>
        <dbReference type="EMBL" id="AIM40508.1"/>
    </source>
</evidence>
<reference evidence="1 2" key="1">
    <citation type="submission" date="2014-07" db="EMBL/GenBank/DDBJ databases">
        <title>Synergy as a Rationale for Phage Therapy using Phage Cocktails.</title>
        <authorList>
            <person name="Schmerer M."/>
            <person name="Molineux I.J."/>
            <person name="Bull J.J."/>
        </authorList>
    </citation>
    <scope>NUCLEOTIDE SEQUENCE [LARGE SCALE GENOMIC DNA]</scope>
</reference>
<dbReference type="RefSeq" id="YP_009101355.1">
    <property type="nucleotide sequence ID" value="NC_025445.1"/>
</dbReference>
<dbReference type="Proteomes" id="UP000029367">
    <property type="component" value="Segment"/>
</dbReference>